<reference evidence="9 10" key="1">
    <citation type="journal article" date="2019" name="Nat. Microbiol.">
        <title>Mediterranean grassland soil C-N compound turnover is dependent on rainfall and depth, and is mediated by genomically divergent microorganisms.</title>
        <authorList>
            <person name="Diamond S."/>
            <person name="Andeer P.F."/>
            <person name="Li Z."/>
            <person name="Crits-Christoph A."/>
            <person name="Burstein D."/>
            <person name="Anantharaman K."/>
            <person name="Lane K.R."/>
            <person name="Thomas B.C."/>
            <person name="Pan C."/>
            <person name="Northen T.R."/>
            <person name="Banfield J.F."/>
        </authorList>
    </citation>
    <scope>NUCLEOTIDE SEQUENCE [LARGE SCALE GENOMIC DNA]</scope>
    <source>
        <strain evidence="9">NP_8</strain>
    </source>
</reference>
<dbReference type="SUPFAM" id="SSF160964">
    <property type="entry name" value="MalF N-terminal region-like"/>
    <property type="match status" value="1"/>
</dbReference>
<evidence type="ECO:0000256" key="4">
    <source>
        <dbReference type="ARBA" id="ARBA00022692"/>
    </source>
</evidence>
<proteinExistence type="inferred from homology"/>
<gene>
    <name evidence="9" type="ORF">E6H05_05640</name>
</gene>
<feature type="transmembrane region" description="Helical" evidence="7">
    <location>
        <begin position="7"/>
        <end position="27"/>
    </location>
</feature>
<keyword evidence="6 7" id="KW-0472">Membrane</keyword>
<evidence type="ECO:0000313" key="10">
    <source>
        <dbReference type="Proteomes" id="UP000318834"/>
    </source>
</evidence>
<evidence type="ECO:0000256" key="1">
    <source>
        <dbReference type="ARBA" id="ARBA00004651"/>
    </source>
</evidence>
<evidence type="ECO:0000256" key="3">
    <source>
        <dbReference type="ARBA" id="ARBA00022475"/>
    </source>
</evidence>
<feature type="transmembrane region" description="Helical" evidence="7">
    <location>
        <begin position="161"/>
        <end position="179"/>
    </location>
</feature>
<sequence>MMRHWTPYLLVAPPVLVLASLVIYPLLYNVSLSLRNYRTGEFVGLHNFARALDDPQFFASLRATAVYVSGTLVIEVVGGLALALLVHRTIRSGWARTLVYLLFLIPMVTPPIAAGVIARLIYTPTYGVLNVLLERVGLIRTDILWLSEPLTAMFAVISVDVWQWMPFVFLVCFAGLQAVPIDTAEAARVDGAGGWRLFRHIEYPYLRSLLLLVMVFRFTDTFRVFDHVQVLTGGGPGATTEFLSLYLYLIAFKFFNLSYAAALSLFVLFVTSVAFSVLSRYLGREVSE</sequence>
<dbReference type="Proteomes" id="UP000318834">
    <property type="component" value="Unassembled WGS sequence"/>
</dbReference>
<feature type="transmembrane region" description="Helical" evidence="7">
    <location>
        <begin position="65"/>
        <end position="86"/>
    </location>
</feature>
<dbReference type="SUPFAM" id="SSF161098">
    <property type="entry name" value="MetI-like"/>
    <property type="match status" value="1"/>
</dbReference>
<comment type="subcellular location">
    <subcellularLocation>
        <location evidence="1 7">Cell membrane</location>
        <topology evidence="1 7">Multi-pass membrane protein</topology>
    </subcellularLocation>
</comment>
<organism evidence="9 10">
    <name type="scientific">Candidatus Segetimicrobium genomatis</name>
    <dbReference type="NCBI Taxonomy" id="2569760"/>
    <lineage>
        <taxon>Bacteria</taxon>
        <taxon>Bacillati</taxon>
        <taxon>Candidatus Sysuimicrobiota</taxon>
        <taxon>Candidatus Sysuimicrobiia</taxon>
        <taxon>Candidatus Sysuimicrobiales</taxon>
        <taxon>Candidatus Segetimicrobiaceae</taxon>
        <taxon>Candidatus Segetimicrobium</taxon>
    </lineage>
</organism>
<evidence type="ECO:0000256" key="5">
    <source>
        <dbReference type="ARBA" id="ARBA00022989"/>
    </source>
</evidence>
<dbReference type="InterPro" id="IPR035906">
    <property type="entry name" value="MetI-like_sf"/>
</dbReference>
<comment type="similarity">
    <text evidence="7">Belongs to the binding-protein-dependent transport system permease family.</text>
</comment>
<dbReference type="PROSITE" id="PS50928">
    <property type="entry name" value="ABC_TM1"/>
    <property type="match status" value="1"/>
</dbReference>
<accession>A0A537IWW0</accession>
<evidence type="ECO:0000256" key="6">
    <source>
        <dbReference type="ARBA" id="ARBA00023136"/>
    </source>
</evidence>
<dbReference type="EMBL" id="VBAP01000039">
    <property type="protein sequence ID" value="TMI75808.1"/>
    <property type="molecule type" value="Genomic_DNA"/>
</dbReference>
<keyword evidence="4 7" id="KW-0812">Transmembrane</keyword>
<keyword evidence="5 7" id="KW-1133">Transmembrane helix</keyword>
<feature type="domain" description="ABC transmembrane type-1" evidence="8">
    <location>
        <begin position="61"/>
        <end position="278"/>
    </location>
</feature>
<feature type="transmembrane region" description="Helical" evidence="7">
    <location>
        <begin position="245"/>
        <end position="278"/>
    </location>
</feature>
<comment type="caution">
    <text evidence="9">The sequence shown here is derived from an EMBL/GenBank/DDBJ whole genome shotgun (WGS) entry which is preliminary data.</text>
</comment>
<dbReference type="PANTHER" id="PTHR43005">
    <property type="entry name" value="BLR7065 PROTEIN"/>
    <property type="match status" value="1"/>
</dbReference>
<dbReference type="CDD" id="cd06261">
    <property type="entry name" value="TM_PBP2"/>
    <property type="match status" value="1"/>
</dbReference>
<dbReference type="Pfam" id="PF00528">
    <property type="entry name" value="BPD_transp_1"/>
    <property type="match status" value="1"/>
</dbReference>
<keyword evidence="3" id="KW-1003">Cell membrane</keyword>
<evidence type="ECO:0000256" key="7">
    <source>
        <dbReference type="RuleBase" id="RU363032"/>
    </source>
</evidence>
<dbReference type="AlphaFoldDB" id="A0A537IWW0"/>
<dbReference type="InterPro" id="IPR000515">
    <property type="entry name" value="MetI-like"/>
</dbReference>
<evidence type="ECO:0000256" key="2">
    <source>
        <dbReference type="ARBA" id="ARBA00022448"/>
    </source>
</evidence>
<evidence type="ECO:0000259" key="8">
    <source>
        <dbReference type="PROSITE" id="PS50928"/>
    </source>
</evidence>
<dbReference type="PANTHER" id="PTHR43005:SF1">
    <property type="entry name" value="SPERMIDINE_PUTRESCINE TRANSPORT SYSTEM PERMEASE PROTEIN"/>
    <property type="match status" value="1"/>
</dbReference>
<dbReference type="GO" id="GO:0005886">
    <property type="term" value="C:plasma membrane"/>
    <property type="evidence" value="ECO:0007669"/>
    <property type="project" value="UniProtKB-SubCell"/>
</dbReference>
<protein>
    <submittedName>
        <fullName evidence="9">Sugar ABC transporter permease</fullName>
    </submittedName>
</protein>
<feature type="transmembrane region" description="Helical" evidence="7">
    <location>
        <begin position="98"/>
        <end position="122"/>
    </location>
</feature>
<evidence type="ECO:0000313" key="9">
    <source>
        <dbReference type="EMBL" id="TMI75808.1"/>
    </source>
</evidence>
<dbReference type="Gene3D" id="1.10.3720.10">
    <property type="entry name" value="MetI-like"/>
    <property type="match status" value="1"/>
</dbReference>
<name>A0A537IWW0_9BACT</name>
<keyword evidence="2 7" id="KW-0813">Transport</keyword>
<dbReference type="GO" id="GO:0055085">
    <property type="term" value="P:transmembrane transport"/>
    <property type="evidence" value="ECO:0007669"/>
    <property type="project" value="InterPro"/>
</dbReference>